<keyword evidence="3" id="KW-1185">Reference proteome</keyword>
<accession>A0A2G8RMD7</accession>
<name>A0A2G8RMD7_9APHY</name>
<proteinExistence type="predicted"/>
<dbReference type="STRING" id="1077348.A0A2G8RMD7"/>
<reference evidence="2 3" key="1">
    <citation type="journal article" date="2015" name="Sci. Rep.">
        <title>Chromosome-level genome map provides insights into diverse defense mechanisms in the medicinal fungus Ganoderma sinense.</title>
        <authorList>
            <person name="Zhu Y."/>
            <person name="Xu J."/>
            <person name="Sun C."/>
            <person name="Zhou S."/>
            <person name="Xu H."/>
            <person name="Nelson D.R."/>
            <person name="Qian J."/>
            <person name="Song J."/>
            <person name="Luo H."/>
            <person name="Xiang L."/>
            <person name="Li Y."/>
            <person name="Xu Z."/>
            <person name="Ji A."/>
            <person name="Wang L."/>
            <person name="Lu S."/>
            <person name="Hayward A."/>
            <person name="Sun W."/>
            <person name="Li X."/>
            <person name="Schwartz D.C."/>
            <person name="Wang Y."/>
            <person name="Chen S."/>
        </authorList>
    </citation>
    <scope>NUCLEOTIDE SEQUENCE [LARGE SCALE GENOMIC DNA]</scope>
    <source>
        <strain evidence="2 3">ZZ0214-1</strain>
    </source>
</reference>
<organism evidence="2 3">
    <name type="scientific">Ganoderma sinense ZZ0214-1</name>
    <dbReference type="NCBI Taxonomy" id="1077348"/>
    <lineage>
        <taxon>Eukaryota</taxon>
        <taxon>Fungi</taxon>
        <taxon>Dikarya</taxon>
        <taxon>Basidiomycota</taxon>
        <taxon>Agaricomycotina</taxon>
        <taxon>Agaricomycetes</taxon>
        <taxon>Polyporales</taxon>
        <taxon>Polyporaceae</taxon>
        <taxon>Ganoderma</taxon>
    </lineage>
</organism>
<dbReference type="EMBL" id="AYKW01000069">
    <property type="protein sequence ID" value="PIL22673.1"/>
    <property type="molecule type" value="Genomic_DNA"/>
</dbReference>
<evidence type="ECO:0008006" key="4">
    <source>
        <dbReference type="Google" id="ProtNLM"/>
    </source>
</evidence>
<evidence type="ECO:0000313" key="2">
    <source>
        <dbReference type="EMBL" id="PIL22673.1"/>
    </source>
</evidence>
<dbReference type="Proteomes" id="UP000230002">
    <property type="component" value="Unassembled WGS sequence"/>
</dbReference>
<dbReference type="AlphaFoldDB" id="A0A2G8RMD7"/>
<protein>
    <recommendedName>
        <fullName evidence="4">F-box domain-containing protein</fullName>
    </recommendedName>
</protein>
<gene>
    <name evidence="2" type="ORF">GSI_15366</name>
</gene>
<feature type="region of interest" description="Disordered" evidence="1">
    <location>
        <begin position="504"/>
        <end position="525"/>
    </location>
</feature>
<dbReference type="InterPro" id="IPR032675">
    <property type="entry name" value="LRR_dom_sf"/>
</dbReference>
<sequence>MHRCLAVPELLNLIFKEVHTSAKGGITVAALARTAKCFQDVALDTLWEKQMSLVPLVKCFPHEIWKETRQEDGSKQLSFVRDPNAEDWGRVKFYASRVRAMYIDPCMFMGFFSVTALAPSAYLILKNCLGAEALLPSLRTFHWANPEKQEAEDLASLLLLLNSKASNVMIQMGKWNDESIREIVSALNTFGENPSQLRSIQIKSSPCAPLEDAVLALGIRQQHLLDFKYNWNNQMSLETIAHLSGLNNLREVSIRADAERSREFFLWARERGGHFFPSLQLFSLFTDSVDVCEKWLNLIRQPDLHSLNVCVDQPPTAAAFHDFLTKLTEHPARDALHNVHFKSVQPSPRNNSLHMVRPDTLAPLLQLNISQLQLEPGAPIDIDDECVERMARAWPHLTVLELNAEWRRYAPAGLVPSVTLKGLIPLAEHCPGVGMLALPINTDVSGFEEDYEAGLRPAGGVSFKQCYMLGVGPSPIEQEADHLMIAGFLSDLCPDLMTLKTSWGRGQPMKEAGEGETSLDTESQEMGEAWRQTEKYAREMARVRRQERAWMEL</sequence>
<dbReference type="Gene3D" id="3.80.10.10">
    <property type="entry name" value="Ribonuclease Inhibitor"/>
    <property type="match status" value="1"/>
</dbReference>
<evidence type="ECO:0000256" key="1">
    <source>
        <dbReference type="SAM" id="MobiDB-lite"/>
    </source>
</evidence>
<comment type="caution">
    <text evidence="2">The sequence shown here is derived from an EMBL/GenBank/DDBJ whole genome shotgun (WGS) entry which is preliminary data.</text>
</comment>
<evidence type="ECO:0000313" key="3">
    <source>
        <dbReference type="Proteomes" id="UP000230002"/>
    </source>
</evidence>
<dbReference type="OrthoDB" id="2804406at2759"/>